<reference evidence="1" key="1">
    <citation type="submission" date="2020-10" db="EMBL/GenBank/DDBJ databases">
        <title>Ca. Dormibacterota MAGs.</title>
        <authorList>
            <person name="Montgomery K."/>
        </authorList>
    </citation>
    <scope>NUCLEOTIDE SEQUENCE [LARGE SCALE GENOMIC DNA]</scope>
    <source>
        <strain evidence="1">SC8812_S17_10</strain>
    </source>
</reference>
<dbReference type="EMBL" id="JAEKNR010000209">
    <property type="protein sequence ID" value="MBJ7600494.1"/>
    <property type="molecule type" value="Genomic_DNA"/>
</dbReference>
<evidence type="ECO:0000313" key="1">
    <source>
        <dbReference type="EMBL" id="MBJ7600494.1"/>
    </source>
</evidence>
<protein>
    <submittedName>
        <fullName evidence="1">Uncharacterized protein</fullName>
    </submittedName>
</protein>
<name>A0A934K7V7_9BACT</name>
<dbReference type="Proteomes" id="UP000612893">
    <property type="component" value="Unassembled WGS sequence"/>
</dbReference>
<evidence type="ECO:0000313" key="2">
    <source>
        <dbReference type="Proteomes" id="UP000612893"/>
    </source>
</evidence>
<organism evidence="1 2">
    <name type="scientific">Candidatus Nephthysia bennettiae</name>
    <dbReference type="NCBI Taxonomy" id="3127016"/>
    <lineage>
        <taxon>Bacteria</taxon>
        <taxon>Bacillati</taxon>
        <taxon>Candidatus Dormiibacterota</taxon>
        <taxon>Candidatus Dormibacteria</taxon>
        <taxon>Candidatus Dormibacterales</taxon>
        <taxon>Candidatus Dormibacteraceae</taxon>
        <taxon>Candidatus Nephthysia</taxon>
    </lineage>
</organism>
<proteinExistence type="predicted"/>
<comment type="caution">
    <text evidence="1">The sequence shown here is derived from an EMBL/GenBank/DDBJ whole genome shotgun (WGS) entry which is preliminary data.</text>
</comment>
<dbReference type="AlphaFoldDB" id="A0A934K7V7"/>
<accession>A0A934K7V7</accession>
<gene>
    <name evidence="1" type="ORF">JF922_20790</name>
</gene>
<dbReference type="RefSeq" id="WP_338204351.1">
    <property type="nucleotide sequence ID" value="NZ_JAEKNR010000209.1"/>
</dbReference>
<keyword evidence="2" id="KW-1185">Reference proteome</keyword>
<sequence length="72" mass="7450">MVVAGLLGHVTRALLIVIKALPELSAVQAAYLAEVDHWGHGAIVASDPRTGEGLSVARHVRFPNDPAANGDG</sequence>